<sequence length="100" mass="10823">MIYPSQRCVACGERLFAHVDGGVVCHNCGARYDQDESDGRGESSDGPSSPDSGGSRESETELVVEPVSHIDPPESAERAHERDDDRRRPATPILLETPSS</sequence>
<dbReference type="EMBL" id="CP100355">
    <property type="protein sequence ID" value="UTF55549.1"/>
    <property type="molecule type" value="Genomic_DNA"/>
</dbReference>
<reference evidence="2" key="1">
    <citation type="submission" date="2022-06" db="EMBL/GenBank/DDBJ databases">
        <title>Diverse halophilic archaea isolated from saline environments.</title>
        <authorList>
            <person name="Cui H.-L."/>
        </authorList>
    </citation>
    <scope>NUCLEOTIDE SEQUENCE</scope>
    <source>
        <strain evidence="2">WLHS1</strain>
    </source>
</reference>
<proteinExistence type="predicted"/>
<dbReference type="Proteomes" id="UP001056855">
    <property type="component" value="Chromosome"/>
</dbReference>
<evidence type="ECO:0000313" key="2">
    <source>
        <dbReference type="EMBL" id="UTF55549.1"/>
    </source>
</evidence>
<dbReference type="KEGG" id="sawl:NGM29_11905"/>
<dbReference type="AlphaFoldDB" id="A0A9E7NEJ8"/>
<gene>
    <name evidence="2" type="ORF">NGM29_11905</name>
</gene>
<evidence type="ECO:0000256" key="1">
    <source>
        <dbReference type="SAM" id="MobiDB-lite"/>
    </source>
</evidence>
<feature type="compositionally biased region" description="Basic and acidic residues" evidence="1">
    <location>
        <begin position="32"/>
        <end position="43"/>
    </location>
</feature>
<evidence type="ECO:0000313" key="3">
    <source>
        <dbReference type="Proteomes" id="UP001056855"/>
    </source>
</evidence>
<feature type="compositionally biased region" description="Low complexity" evidence="1">
    <location>
        <begin position="44"/>
        <end position="53"/>
    </location>
</feature>
<keyword evidence="3" id="KW-1185">Reference proteome</keyword>
<feature type="region of interest" description="Disordered" evidence="1">
    <location>
        <begin position="28"/>
        <end position="100"/>
    </location>
</feature>
<protein>
    <submittedName>
        <fullName evidence="2">Uncharacterized protein</fullName>
    </submittedName>
</protein>
<dbReference type="GeneID" id="73290761"/>
<name>A0A9E7NEJ8_9EURY</name>
<accession>A0A9E7NEJ8</accession>
<dbReference type="RefSeq" id="WP_254160671.1">
    <property type="nucleotide sequence ID" value="NZ_CP100355.1"/>
</dbReference>
<feature type="compositionally biased region" description="Basic and acidic residues" evidence="1">
    <location>
        <begin position="71"/>
        <end position="88"/>
    </location>
</feature>
<organism evidence="2 3">
    <name type="scientific">Natronosalvus rutilus</name>
    <dbReference type="NCBI Taxonomy" id="2953753"/>
    <lineage>
        <taxon>Archaea</taxon>
        <taxon>Methanobacteriati</taxon>
        <taxon>Methanobacteriota</taxon>
        <taxon>Stenosarchaea group</taxon>
        <taxon>Halobacteria</taxon>
        <taxon>Halobacteriales</taxon>
        <taxon>Natrialbaceae</taxon>
        <taxon>Natronosalvus</taxon>
    </lineage>
</organism>